<feature type="region of interest" description="Disordered" evidence="1">
    <location>
        <begin position="1"/>
        <end position="21"/>
    </location>
</feature>
<proteinExistence type="predicted"/>
<gene>
    <name evidence="2" type="ORF">SCAR479_11421</name>
</gene>
<feature type="region of interest" description="Disordered" evidence="1">
    <location>
        <begin position="36"/>
        <end position="82"/>
    </location>
</feature>
<comment type="caution">
    <text evidence="2">The sequence shown here is derived from an EMBL/GenBank/DDBJ whole genome shotgun (WGS) entry which is preliminary data.</text>
</comment>
<organism evidence="2 3">
    <name type="scientific">Seiridium cardinale</name>
    <dbReference type="NCBI Taxonomy" id="138064"/>
    <lineage>
        <taxon>Eukaryota</taxon>
        <taxon>Fungi</taxon>
        <taxon>Dikarya</taxon>
        <taxon>Ascomycota</taxon>
        <taxon>Pezizomycotina</taxon>
        <taxon>Sordariomycetes</taxon>
        <taxon>Xylariomycetidae</taxon>
        <taxon>Amphisphaeriales</taxon>
        <taxon>Sporocadaceae</taxon>
        <taxon>Seiridium</taxon>
    </lineage>
</organism>
<feature type="compositionally biased region" description="Polar residues" evidence="1">
    <location>
        <begin position="46"/>
        <end position="62"/>
    </location>
</feature>
<dbReference type="EMBL" id="JARVKM010000068">
    <property type="protein sequence ID" value="KAK9771940.1"/>
    <property type="molecule type" value="Genomic_DNA"/>
</dbReference>
<keyword evidence="3" id="KW-1185">Reference proteome</keyword>
<feature type="compositionally biased region" description="Polar residues" evidence="1">
    <location>
        <begin position="7"/>
        <end position="21"/>
    </location>
</feature>
<dbReference type="Proteomes" id="UP001465668">
    <property type="component" value="Unassembled WGS sequence"/>
</dbReference>
<accession>A0ABR2XE29</accession>
<evidence type="ECO:0000313" key="2">
    <source>
        <dbReference type="EMBL" id="KAK9771940.1"/>
    </source>
</evidence>
<evidence type="ECO:0000313" key="3">
    <source>
        <dbReference type="Proteomes" id="UP001465668"/>
    </source>
</evidence>
<evidence type="ECO:0000256" key="1">
    <source>
        <dbReference type="SAM" id="MobiDB-lite"/>
    </source>
</evidence>
<protein>
    <submittedName>
        <fullName evidence="2">Uncharacterized protein</fullName>
    </submittedName>
</protein>
<feature type="compositionally biased region" description="Polar residues" evidence="1">
    <location>
        <begin position="72"/>
        <end position="82"/>
    </location>
</feature>
<name>A0ABR2XE29_9PEZI</name>
<sequence>MARLPGNSATISQPGRTSRSVYSVQNAAAIEYQEYNKENGNETCEDPSNSTRATPAQPNLSDDNLDDAFGPKTSNTSVGSHSSDFLLSRSLINVFIFHYACKPKRNSFEVRVPAFDYILFLNATRVAVLV</sequence>
<reference evidence="2 3" key="1">
    <citation type="submission" date="2024-02" db="EMBL/GenBank/DDBJ databases">
        <title>First draft genome assembly of two strains of Seiridium cardinale.</title>
        <authorList>
            <person name="Emiliani G."/>
            <person name="Scali E."/>
        </authorList>
    </citation>
    <scope>NUCLEOTIDE SEQUENCE [LARGE SCALE GENOMIC DNA]</scope>
    <source>
        <strain evidence="2 3">BM-138-000479</strain>
    </source>
</reference>